<dbReference type="Pfam" id="PF00078">
    <property type="entry name" value="RVT_1"/>
    <property type="match status" value="1"/>
</dbReference>
<dbReference type="PANTHER" id="PTHR34072">
    <property type="entry name" value="ENZYMATIC POLYPROTEIN-RELATED"/>
    <property type="match status" value="1"/>
</dbReference>
<proteinExistence type="predicted"/>
<dbReference type="FunFam" id="3.30.70.270:FF:000020">
    <property type="entry name" value="Transposon Tf2-6 polyprotein-like Protein"/>
    <property type="match status" value="1"/>
</dbReference>
<dbReference type="Gene3D" id="3.30.420.10">
    <property type="entry name" value="Ribonuclease H-like superfamily/Ribonuclease H"/>
    <property type="match status" value="1"/>
</dbReference>
<dbReference type="CDD" id="cd01647">
    <property type="entry name" value="RT_LTR"/>
    <property type="match status" value="1"/>
</dbReference>
<dbReference type="InterPro" id="IPR041577">
    <property type="entry name" value="RT_RNaseH_2"/>
</dbReference>
<dbReference type="Gene3D" id="1.10.340.70">
    <property type="match status" value="1"/>
</dbReference>
<name>A5B6L9_VITVI</name>
<feature type="domain" description="Integrase catalytic" evidence="2">
    <location>
        <begin position="763"/>
        <end position="868"/>
    </location>
</feature>
<dbReference type="InterPro" id="IPR043502">
    <property type="entry name" value="DNA/RNA_pol_sf"/>
</dbReference>
<accession>A5B6L9</accession>
<dbReference type="Gene3D" id="2.40.70.10">
    <property type="entry name" value="Acid Proteases"/>
    <property type="match status" value="1"/>
</dbReference>
<dbReference type="FunFam" id="3.10.20.370:FF:000001">
    <property type="entry name" value="Retrovirus-related Pol polyprotein from transposon 17.6-like protein"/>
    <property type="match status" value="1"/>
</dbReference>
<dbReference type="SUPFAM" id="SSF56672">
    <property type="entry name" value="DNA/RNA polymerases"/>
    <property type="match status" value="1"/>
</dbReference>
<dbReference type="InterPro" id="IPR043128">
    <property type="entry name" value="Rev_trsase/Diguanyl_cyclase"/>
</dbReference>
<dbReference type="InterPro" id="IPR001584">
    <property type="entry name" value="Integrase_cat-core"/>
</dbReference>
<dbReference type="InterPro" id="IPR012337">
    <property type="entry name" value="RNaseH-like_sf"/>
</dbReference>
<dbReference type="PANTHER" id="PTHR34072:SF57">
    <property type="entry name" value="RNA-DIRECTED DNA POLYMERASE"/>
    <property type="match status" value="1"/>
</dbReference>
<dbReference type="CDD" id="cd00303">
    <property type="entry name" value="retropepsin_like"/>
    <property type="match status" value="1"/>
</dbReference>
<protein>
    <recommendedName>
        <fullName evidence="2">Integrase catalytic domain-containing protein</fullName>
    </recommendedName>
</protein>
<evidence type="ECO:0000256" key="1">
    <source>
        <dbReference type="SAM" id="MobiDB-lite"/>
    </source>
</evidence>
<sequence length="1012" mass="116536">MREVKAVITLRSGKEVDLPTPKPEHEPSEAEKEKREEIKGKRKGNSTNKENLEVKVKEKPERTINQEDMIKKHMPPPFPQALHGEKGINNASEILEVLRQVKVNFPLLDMIKQVLTYAKFLKDLCTIKRGLNVSKKAFLTEKVSSIIQCKSPVKYKDTDYPTISVMIGKMCVEKALLDLGASVNLLLYSVYKQLGLGELKPTSITVSLADRSVKIPRGMIEDVLVQVDKFYYLVDFVVLDTDPVAKGTNCIPIILGIPFPAISNKMLEDSNESFGDLDEGLPEPLDLYATLPLLKLREEILQLFNEKETQEAIKEEPPKLILKPLPTDLKYAYLEENKQSSVVISSSLTTTQKLNVVTRKDHFPLSFIDQVLERVSGHPFYYFWDGYSGRMHFGLCNAPTTFQRCMLSIFSDMVERIMEVFMDDITMYGNAFDECLVNLEVVLNRCIEKDLVDKTKVELIVKLPSPTTVKGVRQFLGYAGFYRWFIKDFSKLARPLCELLVKDAKFVWDDRCNRSFEEYKLLLTTVSIVRTPNWQLPFEVMCDASDFAIGAILGQREDGNPYVIYYASKTLNKAQRNYTTIDKELLAVVFALDKFCAYLVGSFIVIKDKKGVENVVADHLSRLAIADNSHNLPINDDFPKESLMLIEVASWYAHIANYLVTREVPSEWKTQHKKHFFAKIHAYYWEESFLFKYCVDQIIWKCVLEQEQQGILNHCHESACGGHFASQKTAMKVLQSGFCWPSLFKDALTMSIPCKRNDHRVVLKENIFSRFGVPKAIISDGGTHFCNKLFKILLAKYGVKHKVATPYHPQTSGQVELANREIKNILMKVVNTSRRDWSIKLHDSLWAYRIAYKTIFGMSPYRLVYGKACHLPVEVQYKAWWAIKALNMDLNKADMKRFIDLNEMEELRNDAYINSNIAKQRLKRWHDQLVSRKEFQKGERVYFYDSKLHIFLEKLKSRWIGSFTIQEVYSNGVVELLSSIETFKVNGQRLKPFLEPFSKDKEEINLLEPHQA</sequence>
<feature type="compositionally biased region" description="Basic and acidic residues" evidence="1">
    <location>
        <begin position="12"/>
        <end position="39"/>
    </location>
</feature>
<dbReference type="CDD" id="cd09274">
    <property type="entry name" value="RNase_HI_RT_Ty3"/>
    <property type="match status" value="1"/>
</dbReference>
<dbReference type="InterPro" id="IPR021109">
    <property type="entry name" value="Peptidase_aspartic_dom_sf"/>
</dbReference>
<dbReference type="InterPro" id="IPR036397">
    <property type="entry name" value="RNaseH_sf"/>
</dbReference>
<dbReference type="Gene3D" id="3.30.70.270">
    <property type="match status" value="2"/>
</dbReference>
<dbReference type="Pfam" id="PF17919">
    <property type="entry name" value="RT_RNaseH_2"/>
    <property type="match status" value="1"/>
</dbReference>
<dbReference type="PROSITE" id="PS50994">
    <property type="entry name" value="INTEGRASE"/>
    <property type="match status" value="1"/>
</dbReference>
<reference evidence="3" key="1">
    <citation type="journal article" date="2007" name="PLoS ONE">
        <title>The first genome sequence of an elite grapevine cultivar (Pinot noir Vitis vinifera L.): coping with a highly heterozygous genome.</title>
        <authorList>
            <person name="Velasco R."/>
            <person name="Zharkikh A."/>
            <person name="Troggio M."/>
            <person name="Cartwright D.A."/>
            <person name="Cestaro A."/>
            <person name="Pruss D."/>
            <person name="Pindo M."/>
            <person name="FitzGerald L.M."/>
            <person name="Vezzulli S."/>
            <person name="Reid J."/>
            <person name="Malacarne G."/>
            <person name="Iliev D."/>
            <person name="Coppola G."/>
            <person name="Wardell B."/>
            <person name="Micheletti D."/>
            <person name="Macalma T."/>
            <person name="Facci M."/>
            <person name="Mitchell J.T."/>
            <person name="Perazzolli M."/>
            <person name="Eldredge G."/>
            <person name="Gatto P."/>
            <person name="Oyzerski R."/>
            <person name="Moretto M."/>
            <person name="Gutin N."/>
            <person name="Stefanini M."/>
            <person name="Chen Y."/>
            <person name="Segala C."/>
            <person name="Davenport C."/>
            <person name="Dematte L."/>
            <person name="Mraz A."/>
            <person name="Battilana J."/>
            <person name="Stormo K."/>
            <person name="Costa F."/>
            <person name="Tao Q."/>
            <person name="Si-Ammour A."/>
            <person name="Harkins T."/>
            <person name="Lackey A."/>
            <person name="Perbost C."/>
            <person name="Taillon B."/>
            <person name="Stella A."/>
            <person name="Solovyev V."/>
            <person name="Fawcett J.A."/>
            <person name="Sterck L."/>
            <person name="Vandepoele K."/>
            <person name="Grando S.M."/>
            <person name="Toppo S."/>
            <person name="Moser C."/>
            <person name="Lanchbury J."/>
            <person name="Bogden R."/>
            <person name="Skolnick M."/>
            <person name="Sgaramella V."/>
            <person name="Bhatnagar S.K."/>
            <person name="Fontana P."/>
            <person name="Gutin A."/>
            <person name="Van de Peer Y."/>
            <person name="Salamini F."/>
            <person name="Viola R."/>
        </authorList>
    </citation>
    <scope>NUCLEOTIDE SEQUENCE</scope>
</reference>
<dbReference type="AlphaFoldDB" id="A5B6L9"/>
<dbReference type="GO" id="GO:0015074">
    <property type="term" value="P:DNA integration"/>
    <property type="evidence" value="ECO:0007669"/>
    <property type="project" value="InterPro"/>
</dbReference>
<dbReference type="SUPFAM" id="SSF53098">
    <property type="entry name" value="Ribonuclease H-like"/>
    <property type="match status" value="1"/>
</dbReference>
<dbReference type="GO" id="GO:0003676">
    <property type="term" value="F:nucleic acid binding"/>
    <property type="evidence" value="ECO:0007669"/>
    <property type="project" value="InterPro"/>
</dbReference>
<feature type="region of interest" description="Disordered" evidence="1">
    <location>
        <begin position="1"/>
        <end position="54"/>
    </location>
</feature>
<gene>
    <name evidence="3" type="ORF">VITISV_016886</name>
</gene>
<dbReference type="EMBL" id="AM448332">
    <property type="protein sequence ID" value="CAN76508.1"/>
    <property type="molecule type" value="Genomic_DNA"/>
</dbReference>
<evidence type="ECO:0000259" key="2">
    <source>
        <dbReference type="PROSITE" id="PS50994"/>
    </source>
</evidence>
<evidence type="ECO:0000313" key="3">
    <source>
        <dbReference type="EMBL" id="CAN76508.1"/>
    </source>
</evidence>
<organism evidence="3">
    <name type="scientific">Vitis vinifera</name>
    <name type="common">Grape</name>
    <dbReference type="NCBI Taxonomy" id="29760"/>
    <lineage>
        <taxon>Eukaryota</taxon>
        <taxon>Viridiplantae</taxon>
        <taxon>Streptophyta</taxon>
        <taxon>Embryophyta</taxon>
        <taxon>Tracheophyta</taxon>
        <taxon>Spermatophyta</taxon>
        <taxon>Magnoliopsida</taxon>
        <taxon>eudicotyledons</taxon>
        <taxon>Gunneridae</taxon>
        <taxon>Pentapetalae</taxon>
        <taxon>rosids</taxon>
        <taxon>Vitales</taxon>
        <taxon>Vitaceae</taxon>
        <taxon>Viteae</taxon>
        <taxon>Vitis</taxon>
    </lineage>
</organism>
<dbReference type="InterPro" id="IPR000477">
    <property type="entry name" value="RT_dom"/>
</dbReference>